<evidence type="ECO:0000313" key="3">
    <source>
        <dbReference type="EMBL" id="KFI86173.1"/>
    </source>
</evidence>
<sequence length="334" mass="36805">MTQAKQSNSNTRKPSRGDKPSNGKSAGAQGKKARSRKPASTRSHNRGVRNPLQWWKHAGPWHKVKAVFVTTVVIVCAMALALVTVRFAEWRIDVKEAETRQLQLTQEYDFDPGDIISDGQFFNGNAMSESEVQSFLDEQGAACSGAECLKSKTFDTTDEPADEYCDAYKGAKGETAATIITKSAKACGISQKVLLTVLQKEQHLVTATTITDFQYKAAMGLSCPDDANCDPQYAGFFKQVFGSAKRYQYYTAHEDRYGYHANALNYVQYHPNASCGGTNVYIRNKATALLYIYTPYQPNEAALSAGVGEGDSCSSYGNRNFSIIYESWFGSPRS</sequence>
<dbReference type="eggNOG" id="COG5479">
    <property type="taxonomic scope" value="Bacteria"/>
</dbReference>
<organism evidence="3 4">
    <name type="scientific">Bifidobacterium reuteri DSM 23975</name>
    <dbReference type="NCBI Taxonomy" id="1437610"/>
    <lineage>
        <taxon>Bacteria</taxon>
        <taxon>Bacillati</taxon>
        <taxon>Actinomycetota</taxon>
        <taxon>Actinomycetes</taxon>
        <taxon>Bifidobacteriales</taxon>
        <taxon>Bifidobacteriaceae</taxon>
        <taxon>Bifidobacterium</taxon>
    </lineage>
</organism>
<keyword evidence="2" id="KW-1133">Transmembrane helix</keyword>
<reference evidence="3 4" key="1">
    <citation type="submission" date="2014-03" db="EMBL/GenBank/DDBJ databases">
        <title>Genomics of Bifidobacteria.</title>
        <authorList>
            <person name="Ventura M."/>
            <person name="Milani C."/>
            <person name="Lugli G.A."/>
        </authorList>
    </citation>
    <scope>NUCLEOTIDE SEQUENCE [LARGE SCALE GENOMIC DNA]</scope>
    <source>
        <strain evidence="3 4">DSM 23975</strain>
    </source>
</reference>
<feature type="compositionally biased region" description="Basic residues" evidence="1">
    <location>
        <begin position="31"/>
        <end position="47"/>
    </location>
</feature>
<dbReference type="RefSeq" id="WP_140490378.1">
    <property type="nucleotide sequence ID" value="NZ_JDUW01000003.1"/>
</dbReference>
<dbReference type="AlphaFoldDB" id="A0A087CSC3"/>
<dbReference type="Proteomes" id="UP000028984">
    <property type="component" value="Unassembled WGS sequence"/>
</dbReference>
<keyword evidence="2" id="KW-0472">Membrane</keyword>
<evidence type="ECO:0000256" key="2">
    <source>
        <dbReference type="SAM" id="Phobius"/>
    </source>
</evidence>
<dbReference type="EMBL" id="JGZK01000005">
    <property type="protein sequence ID" value="KFI86173.1"/>
    <property type="molecule type" value="Genomic_DNA"/>
</dbReference>
<feature type="region of interest" description="Disordered" evidence="1">
    <location>
        <begin position="1"/>
        <end position="51"/>
    </location>
</feature>
<accession>A0A087CSC3</accession>
<keyword evidence="2" id="KW-0812">Transmembrane</keyword>
<dbReference type="STRING" id="1437610.BREU_1341"/>
<proteinExistence type="predicted"/>
<comment type="caution">
    <text evidence="3">The sequence shown here is derived from an EMBL/GenBank/DDBJ whole genome shotgun (WGS) entry which is preliminary data.</text>
</comment>
<protein>
    <submittedName>
        <fullName evidence="3">Hemagglutinin-related protein</fullName>
    </submittedName>
</protein>
<evidence type="ECO:0000313" key="4">
    <source>
        <dbReference type="Proteomes" id="UP000028984"/>
    </source>
</evidence>
<name>A0A087CSC3_9BIFI</name>
<feature type="transmembrane region" description="Helical" evidence="2">
    <location>
        <begin position="66"/>
        <end position="85"/>
    </location>
</feature>
<evidence type="ECO:0000256" key="1">
    <source>
        <dbReference type="SAM" id="MobiDB-lite"/>
    </source>
</evidence>
<gene>
    <name evidence="3" type="ORF">BREU_1341</name>
</gene>
<feature type="compositionally biased region" description="Polar residues" evidence="1">
    <location>
        <begin position="1"/>
        <end position="12"/>
    </location>
</feature>
<keyword evidence="4" id="KW-1185">Reference proteome</keyword>